<evidence type="ECO:0000256" key="1">
    <source>
        <dbReference type="SAM" id="MobiDB-lite"/>
    </source>
</evidence>
<evidence type="ECO:0000313" key="2">
    <source>
        <dbReference type="EMBL" id="KAH3812039.1"/>
    </source>
</evidence>
<name>A0A9D4GAG7_DREPO</name>
<comment type="caution">
    <text evidence="2">The sequence shown here is derived from an EMBL/GenBank/DDBJ whole genome shotgun (WGS) entry which is preliminary data.</text>
</comment>
<proteinExistence type="predicted"/>
<organism evidence="2 3">
    <name type="scientific">Dreissena polymorpha</name>
    <name type="common">Zebra mussel</name>
    <name type="synonym">Mytilus polymorpha</name>
    <dbReference type="NCBI Taxonomy" id="45954"/>
    <lineage>
        <taxon>Eukaryota</taxon>
        <taxon>Metazoa</taxon>
        <taxon>Spiralia</taxon>
        <taxon>Lophotrochozoa</taxon>
        <taxon>Mollusca</taxon>
        <taxon>Bivalvia</taxon>
        <taxon>Autobranchia</taxon>
        <taxon>Heteroconchia</taxon>
        <taxon>Euheterodonta</taxon>
        <taxon>Imparidentia</taxon>
        <taxon>Neoheterodontei</taxon>
        <taxon>Myida</taxon>
        <taxon>Dreissenoidea</taxon>
        <taxon>Dreissenidae</taxon>
        <taxon>Dreissena</taxon>
    </lineage>
</organism>
<dbReference type="Proteomes" id="UP000828390">
    <property type="component" value="Unassembled WGS sequence"/>
</dbReference>
<gene>
    <name evidence="2" type="ORF">DPMN_140460</name>
</gene>
<reference evidence="2" key="2">
    <citation type="submission" date="2020-11" db="EMBL/GenBank/DDBJ databases">
        <authorList>
            <person name="McCartney M.A."/>
            <person name="Auch B."/>
            <person name="Kono T."/>
            <person name="Mallez S."/>
            <person name="Becker A."/>
            <person name="Gohl D.M."/>
            <person name="Silverstein K.A.T."/>
            <person name="Koren S."/>
            <person name="Bechman K.B."/>
            <person name="Herman A."/>
            <person name="Abrahante J.E."/>
            <person name="Garbe J."/>
        </authorList>
    </citation>
    <scope>NUCLEOTIDE SEQUENCE</scope>
    <source>
        <strain evidence="2">Duluth1</strain>
        <tissue evidence="2">Whole animal</tissue>
    </source>
</reference>
<sequence length="79" mass="8789">MSNGEALDEDKTEMCNLNEQETQTGSETSSKVITLSDGNTTHIKTRKAVSKTSSEAPRLSRGNKRRNNTRRFLCCADTH</sequence>
<dbReference type="EMBL" id="JAIWYP010000006">
    <property type="protein sequence ID" value="KAH3812039.1"/>
    <property type="molecule type" value="Genomic_DNA"/>
</dbReference>
<reference evidence="2" key="1">
    <citation type="journal article" date="2019" name="bioRxiv">
        <title>The Genome of the Zebra Mussel, Dreissena polymorpha: A Resource for Invasive Species Research.</title>
        <authorList>
            <person name="McCartney M.A."/>
            <person name="Auch B."/>
            <person name="Kono T."/>
            <person name="Mallez S."/>
            <person name="Zhang Y."/>
            <person name="Obille A."/>
            <person name="Becker A."/>
            <person name="Abrahante J.E."/>
            <person name="Garbe J."/>
            <person name="Badalamenti J.P."/>
            <person name="Herman A."/>
            <person name="Mangelson H."/>
            <person name="Liachko I."/>
            <person name="Sullivan S."/>
            <person name="Sone E.D."/>
            <person name="Koren S."/>
            <person name="Silverstein K.A.T."/>
            <person name="Beckman K.B."/>
            <person name="Gohl D.M."/>
        </authorList>
    </citation>
    <scope>NUCLEOTIDE SEQUENCE</scope>
    <source>
        <strain evidence="2">Duluth1</strain>
        <tissue evidence="2">Whole animal</tissue>
    </source>
</reference>
<accession>A0A9D4GAG7</accession>
<protein>
    <submittedName>
        <fullName evidence="2">Uncharacterized protein</fullName>
    </submittedName>
</protein>
<dbReference type="AlphaFoldDB" id="A0A9D4GAG7"/>
<feature type="region of interest" description="Disordered" evidence="1">
    <location>
        <begin position="1"/>
        <end position="79"/>
    </location>
</feature>
<evidence type="ECO:0000313" key="3">
    <source>
        <dbReference type="Proteomes" id="UP000828390"/>
    </source>
</evidence>
<feature type="compositionally biased region" description="Polar residues" evidence="1">
    <location>
        <begin position="15"/>
        <end position="42"/>
    </location>
</feature>
<keyword evidence="3" id="KW-1185">Reference proteome</keyword>
<feature type="compositionally biased region" description="Acidic residues" evidence="1">
    <location>
        <begin position="1"/>
        <end position="11"/>
    </location>
</feature>